<dbReference type="Gene3D" id="2.60.120.10">
    <property type="entry name" value="Jelly Rolls"/>
    <property type="match status" value="1"/>
</dbReference>
<dbReference type="EMBL" id="CP035494">
    <property type="protein sequence ID" value="QAY59554.1"/>
    <property type="molecule type" value="Genomic_DNA"/>
</dbReference>
<dbReference type="PANTHER" id="PTHR36156">
    <property type="entry name" value="SLR2101 PROTEIN"/>
    <property type="match status" value="1"/>
</dbReference>
<dbReference type="InterPro" id="IPR013096">
    <property type="entry name" value="Cupin_2"/>
</dbReference>
<name>A0A4P6EC22_9MICO</name>
<dbReference type="AlphaFoldDB" id="A0A4P6EC22"/>
<dbReference type="OrthoDB" id="713485at2"/>
<dbReference type="InterPro" id="IPR014710">
    <property type="entry name" value="RmlC-like_jellyroll"/>
</dbReference>
<gene>
    <name evidence="2" type="ORF">ET475_05850</name>
</gene>
<dbReference type="KEGG" id="mprt:ET475_05850"/>
<evidence type="ECO:0000259" key="1">
    <source>
        <dbReference type="Pfam" id="PF07883"/>
    </source>
</evidence>
<dbReference type="SUPFAM" id="SSF51182">
    <property type="entry name" value="RmlC-like cupins"/>
    <property type="match status" value="1"/>
</dbReference>
<organism evidence="2 3">
    <name type="scientific">Microbacterium protaetiae</name>
    <dbReference type="NCBI Taxonomy" id="2509458"/>
    <lineage>
        <taxon>Bacteria</taxon>
        <taxon>Bacillati</taxon>
        <taxon>Actinomycetota</taxon>
        <taxon>Actinomycetes</taxon>
        <taxon>Micrococcales</taxon>
        <taxon>Microbacteriaceae</taxon>
        <taxon>Microbacterium</taxon>
    </lineage>
</organism>
<keyword evidence="3" id="KW-1185">Reference proteome</keyword>
<dbReference type="InterPro" id="IPR011051">
    <property type="entry name" value="RmlC_Cupin_sf"/>
</dbReference>
<sequence>MTELNLRRVVTGHDAEGNAIFVSDREMETKVLGSEAEMVVAWTTATFPSDNNDDFDGAEREVRRVSPGGTVLQYVTMHPHTESKHHRTHSLDYALVLKGELELELDNGASKTVHAGDVVIQRGTIHTWRNASDEPSLVAFILIDALPVTIGGNELAPEN</sequence>
<evidence type="ECO:0000313" key="2">
    <source>
        <dbReference type="EMBL" id="QAY59554.1"/>
    </source>
</evidence>
<dbReference type="Pfam" id="PF07883">
    <property type="entry name" value="Cupin_2"/>
    <property type="match status" value="1"/>
</dbReference>
<dbReference type="Gene3D" id="2.20.70.150">
    <property type="match status" value="1"/>
</dbReference>
<evidence type="ECO:0000313" key="3">
    <source>
        <dbReference type="Proteomes" id="UP000293995"/>
    </source>
</evidence>
<reference evidence="2 3" key="1">
    <citation type="submission" date="2019-01" db="EMBL/GenBank/DDBJ databases">
        <title>Genome sequencing of strain DFW100M-13.</title>
        <authorList>
            <person name="Heo J."/>
            <person name="Kim S.-J."/>
            <person name="Kim J.-S."/>
            <person name="Hong S.-B."/>
            <person name="Kwon S.-W."/>
        </authorList>
    </citation>
    <scope>NUCLEOTIDE SEQUENCE [LARGE SCALE GENOMIC DNA]</scope>
    <source>
        <strain evidence="2 3">DFW100M-13</strain>
    </source>
</reference>
<dbReference type="RefSeq" id="WP_129387103.1">
    <property type="nucleotide sequence ID" value="NZ_CP035494.1"/>
</dbReference>
<dbReference type="Proteomes" id="UP000293995">
    <property type="component" value="Chromosome"/>
</dbReference>
<dbReference type="CDD" id="cd02231">
    <property type="entry name" value="cupin_BLL6423-like"/>
    <property type="match status" value="1"/>
</dbReference>
<proteinExistence type="predicted"/>
<accession>A0A4P6EC22</accession>
<protein>
    <submittedName>
        <fullName evidence="2">Cupin domain-containing protein</fullName>
    </submittedName>
</protein>
<dbReference type="InterPro" id="IPR047142">
    <property type="entry name" value="OryJ/VirC-like"/>
</dbReference>
<dbReference type="PANTHER" id="PTHR36156:SF2">
    <property type="entry name" value="CUPIN TYPE-2 DOMAIN-CONTAINING PROTEIN"/>
    <property type="match status" value="1"/>
</dbReference>
<feature type="domain" description="Cupin type-2" evidence="1">
    <location>
        <begin position="74"/>
        <end position="138"/>
    </location>
</feature>